<organism evidence="2 3">
    <name type="scientific">Litoreibacter roseus</name>
    <dbReference type="NCBI Taxonomy" id="2601869"/>
    <lineage>
        <taxon>Bacteria</taxon>
        <taxon>Pseudomonadati</taxon>
        <taxon>Pseudomonadota</taxon>
        <taxon>Alphaproteobacteria</taxon>
        <taxon>Rhodobacterales</taxon>
        <taxon>Roseobacteraceae</taxon>
        <taxon>Litoreibacter</taxon>
    </lineage>
</organism>
<keyword evidence="1" id="KW-0812">Transmembrane</keyword>
<keyword evidence="1" id="KW-0472">Membrane</keyword>
<evidence type="ECO:0000313" key="2">
    <source>
        <dbReference type="EMBL" id="GFE63820.1"/>
    </source>
</evidence>
<name>A0A6N6JDB6_9RHOB</name>
<gene>
    <name evidence="2" type="ORF">KIN_08940</name>
</gene>
<accession>A0A6N6JDB6</accession>
<dbReference type="EMBL" id="BLJE01000001">
    <property type="protein sequence ID" value="GFE63820.1"/>
    <property type="molecule type" value="Genomic_DNA"/>
</dbReference>
<evidence type="ECO:0000313" key="3">
    <source>
        <dbReference type="Proteomes" id="UP000436822"/>
    </source>
</evidence>
<keyword evidence="3" id="KW-1185">Reference proteome</keyword>
<sequence length="71" mass="7843">MVVDRPAYATAMYWNTMMVTLVIAGPTAGLIAQISDFQTVIFVGSVFAISSAVILGWDMYQRRDLGKRGNR</sequence>
<feature type="transmembrane region" description="Helical" evidence="1">
    <location>
        <begin position="12"/>
        <end position="34"/>
    </location>
</feature>
<dbReference type="AlphaFoldDB" id="A0A6N6JDB6"/>
<keyword evidence="1" id="KW-1133">Transmembrane helix</keyword>
<comment type="caution">
    <text evidence="2">The sequence shown here is derived from an EMBL/GenBank/DDBJ whole genome shotgun (WGS) entry which is preliminary data.</text>
</comment>
<protein>
    <submittedName>
        <fullName evidence="2">Uncharacterized protein</fullName>
    </submittedName>
</protein>
<dbReference type="Proteomes" id="UP000436822">
    <property type="component" value="Unassembled WGS sequence"/>
</dbReference>
<proteinExistence type="predicted"/>
<feature type="transmembrane region" description="Helical" evidence="1">
    <location>
        <begin position="40"/>
        <end position="60"/>
    </location>
</feature>
<reference evidence="2 3" key="1">
    <citation type="submission" date="2019-12" db="EMBL/GenBank/DDBJ databases">
        <title>Litoreibacter badius sp. nov., a novel bacteriochlorophyll a-containing bacterium in the genus Litoreibacter.</title>
        <authorList>
            <person name="Kanamuro M."/>
            <person name="Takabe Y."/>
            <person name="Mori K."/>
            <person name="Takaichi S."/>
            <person name="Hanada S."/>
        </authorList>
    </citation>
    <scope>NUCLEOTIDE SEQUENCE [LARGE SCALE GENOMIC DNA]</scope>
    <source>
        <strain evidence="2 3">K6</strain>
    </source>
</reference>
<evidence type="ECO:0000256" key="1">
    <source>
        <dbReference type="SAM" id="Phobius"/>
    </source>
</evidence>